<dbReference type="InterPro" id="IPR005794">
    <property type="entry name" value="Fmt"/>
</dbReference>
<sequence length="333" mass="38138">MPPPTNTVPLRIAFFGSDHFSCESLKRLHQFSVQTNQVESLHLVTRSIKPTGRKLKQFIEYPVAIEASKLNIPVHRVDTSPHFHGLQSYNFNMAIAVSFGKLIPRHFLESLQFGGLNVHPSLLPKYSGASPIQYALMNDDKYTGVTVQTLHPTKFDGGDILLQSDKISIDQEDNYTSLEKKLGELGGSLLVQTLREKRYSDPKPLNSSYPYSYARKITPKDAEIKWSNTARQIKRKYDALGKVYTWKWVEVKKKNSKEPVSELHRVILDDIRDHRDNYGLTEPGNYVFRDDRLYIKTADGTLSVNKIKQQYHNEETAQSYCNRRGTNGFFQSP</sequence>
<dbReference type="Pfam" id="PF00551">
    <property type="entry name" value="Formyl_trans_N"/>
    <property type="match status" value="1"/>
</dbReference>
<dbReference type="GO" id="GO:0004479">
    <property type="term" value="F:methionyl-tRNA formyltransferase activity"/>
    <property type="evidence" value="ECO:0007669"/>
    <property type="project" value="UniProtKB-EC"/>
</dbReference>
<evidence type="ECO:0000256" key="5">
    <source>
        <dbReference type="ARBA" id="ARBA00022917"/>
    </source>
</evidence>
<proteinExistence type="inferred from homology"/>
<gene>
    <name evidence="8" type="ORF">PGUG_04823</name>
</gene>
<dbReference type="InterPro" id="IPR002376">
    <property type="entry name" value="Formyl_transf_N"/>
</dbReference>
<dbReference type="InterPro" id="IPR011034">
    <property type="entry name" value="Formyl_transferase-like_C_sf"/>
</dbReference>
<accession>A5DNH2</accession>
<dbReference type="VEuPathDB" id="FungiDB:PGUG_04823"/>
<dbReference type="KEGG" id="pgu:PGUG_04823"/>
<dbReference type="InParanoid" id="A5DNH2"/>
<dbReference type="InterPro" id="IPR036477">
    <property type="entry name" value="Formyl_transf_N_sf"/>
</dbReference>
<keyword evidence="9" id="KW-1185">Reference proteome</keyword>
<dbReference type="EMBL" id="CH408160">
    <property type="protein sequence ID" value="EDK40725.2"/>
    <property type="molecule type" value="Genomic_DNA"/>
</dbReference>
<dbReference type="RefSeq" id="XP_001482868.2">
    <property type="nucleotide sequence ID" value="XM_001482818.1"/>
</dbReference>
<dbReference type="Gene3D" id="3.40.50.12230">
    <property type="match status" value="1"/>
</dbReference>
<dbReference type="AlphaFoldDB" id="A5DNH2"/>
<name>A5DNH2_PICGU</name>
<dbReference type="GeneID" id="5124658"/>
<keyword evidence="5" id="KW-0648">Protein biosynthesis</keyword>
<feature type="domain" description="Formyl transferase C-terminal" evidence="7">
    <location>
        <begin position="216"/>
        <end position="323"/>
    </location>
</feature>
<protein>
    <recommendedName>
        <fullName evidence="3">Methionyl-tRNA formyltransferase, mitochondrial</fullName>
        <ecNumber evidence="2">2.1.2.9</ecNumber>
    </recommendedName>
</protein>
<keyword evidence="4" id="KW-0808">Transferase</keyword>
<dbReference type="HOGENOM" id="CLU_033347_0_1_1"/>
<dbReference type="InterPro" id="IPR005793">
    <property type="entry name" value="Formyl_trans_C"/>
</dbReference>
<dbReference type="OrthoDB" id="10268103at2759"/>
<evidence type="ECO:0000259" key="7">
    <source>
        <dbReference type="Pfam" id="PF02911"/>
    </source>
</evidence>
<feature type="domain" description="Formyl transferase N-terminal" evidence="6">
    <location>
        <begin position="11"/>
        <end position="194"/>
    </location>
</feature>
<evidence type="ECO:0000256" key="2">
    <source>
        <dbReference type="ARBA" id="ARBA00012261"/>
    </source>
</evidence>
<dbReference type="NCBIfam" id="TIGR00460">
    <property type="entry name" value="fmt"/>
    <property type="match status" value="1"/>
</dbReference>
<organism evidence="8 9">
    <name type="scientific">Meyerozyma guilliermondii (strain ATCC 6260 / CBS 566 / DSM 6381 / JCM 1539 / NBRC 10279 / NRRL Y-324)</name>
    <name type="common">Yeast</name>
    <name type="synonym">Candida guilliermondii</name>
    <dbReference type="NCBI Taxonomy" id="294746"/>
    <lineage>
        <taxon>Eukaryota</taxon>
        <taxon>Fungi</taxon>
        <taxon>Dikarya</taxon>
        <taxon>Ascomycota</taxon>
        <taxon>Saccharomycotina</taxon>
        <taxon>Pichiomycetes</taxon>
        <taxon>Debaryomycetaceae</taxon>
        <taxon>Meyerozyma</taxon>
    </lineage>
</organism>
<dbReference type="Proteomes" id="UP000001997">
    <property type="component" value="Unassembled WGS sequence"/>
</dbReference>
<dbReference type="FunCoup" id="A5DNH2">
    <property type="interactions" value="294"/>
</dbReference>
<reference evidence="8 9" key="1">
    <citation type="journal article" date="2009" name="Nature">
        <title>Evolution of pathogenicity and sexual reproduction in eight Candida genomes.</title>
        <authorList>
            <person name="Butler G."/>
            <person name="Rasmussen M.D."/>
            <person name="Lin M.F."/>
            <person name="Santos M.A."/>
            <person name="Sakthikumar S."/>
            <person name="Munro C.A."/>
            <person name="Rheinbay E."/>
            <person name="Grabherr M."/>
            <person name="Forche A."/>
            <person name="Reedy J.L."/>
            <person name="Agrafioti I."/>
            <person name="Arnaud M.B."/>
            <person name="Bates S."/>
            <person name="Brown A.J."/>
            <person name="Brunke S."/>
            <person name="Costanzo M.C."/>
            <person name="Fitzpatrick D.A."/>
            <person name="de Groot P.W."/>
            <person name="Harris D."/>
            <person name="Hoyer L.L."/>
            <person name="Hube B."/>
            <person name="Klis F.M."/>
            <person name="Kodira C."/>
            <person name="Lennard N."/>
            <person name="Logue M.E."/>
            <person name="Martin R."/>
            <person name="Neiman A.M."/>
            <person name="Nikolaou E."/>
            <person name="Quail M.A."/>
            <person name="Quinn J."/>
            <person name="Santos M.C."/>
            <person name="Schmitzberger F.F."/>
            <person name="Sherlock G."/>
            <person name="Shah P."/>
            <person name="Silverstein K.A."/>
            <person name="Skrzypek M.S."/>
            <person name="Soll D."/>
            <person name="Staggs R."/>
            <person name="Stansfield I."/>
            <person name="Stumpf M.P."/>
            <person name="Sudbery P.E."/>
            <person name="Srikantha T."/>
            <person name="Zeng Q."/>
            <person name="Berman J."/>
            <person name="Berriman M."/>
            <person name="Heitman J."/>
            <person name="Gow N.A."/>
            <person name="Lorenz M.C."/>
            <person name="Birren B.W."/>
            <person name="Kellis M."/>
            <person name="Cuomo C.A."/>
        </authorList>
    </citation>
    <scope>NUCLEOTIDE SEQUENCE [LARGE SCALE GENOMIC DNA]</scope>
    <source>
        <strain evidence="9">ATCC 6260 / CBS 566 / DSM 6381 / JCM 1539 / NBRC 10279 / NRRL Y-324</strain>
    </source>
</reference>
<evidence type="ECO:0000313" key="8">
    <source>
        <dbReference type="EMBL" id="EDK40725.2"/>
    </source>
</evidence>
<dbReference type="InterPro" id="IPR041711">
    <property type="entry name" value="Met-tRNA-FMT_N"/>
</dbReference>
<dbReference type="PANTHER" id="PTHR11138">
    <property type="entry name" value="METHIONYL-TRNA FORMYLTRANSFERASE"/>
    <property type="match status" value="1"/>
</dbReference>
<evidence type="ECO:0000313" key="9">
    <source>
        <dbReference type="Proteomes" id="UP000001997"/>
    </source>
</evidence>
<dbReference type="GO" id="GO:0005739">
    <property type="term" value="C:mitochondrion"/>
    <property type="evidence" value="ECO:0007669"/>
    <property type="project" value="EnsemblFungi"/>
</dbReference>
<dbReference type="STRING" id="294746.A5DNH2"/>
<comment type="similarity">
    <text evidence="1">Belongs to the Fmt family.</text>
</comment>
<dbReference type="SUPFAM" id="SSF53328">
    <property type="entry name" value="Formyltransferase"/>
    <property type="match status" value="1"/>
</dbReference>
<evidence type="ECO:0000256" key="4">
    <source>
        <dbReference type="ARBA" id="ARBA00022679"/>
    </source>
</evidence>
<evidence type="ECO:0000256" key="3">
    <source>
        <dbReference type="ARBA" id="ARBA00014185"/>
    </source>
</evidence>
<evidence type="ECO:0000259" key="6">
    <source>
        <dbReference type="Pfam" id="PF00551"/>
    </source>
</evidence>
<dbReference type="CDD" id="cd08646">
    <property type="entry name" value="FMT_core_Met-tRNA-FMT_N"/>
    <property type="match status" value="1"/>
</dbReference>
<dbReference type="eggNOG" id="KOG3082">
    <property type="taxonomic scope" value="Eukaryota"/>
</dbReference>
<dbReference type="SUPFAM" id="SSF50486">
    <property type="entry name" value="FMT C-terminal domain-like"/>
    <property type="match status" value="1"/>
</dbReference>
<dbReference type="OMA" id="KEWWNGV"/>
<dbReference type="EC" id="2.1.2.9" evidence="2"/>
<dbReference type="Pfam" id="PF02911">
    <property type="entry name" value="Formyl_trans_C"/>
    <property type="match status" value="1"/>
</dbReference>
<evidence type="ECO:0000256" key="1">
    <source>
        <dbReference type="ARBA" id="ARBA00010699"/>
    </source>
</evidence>
<dbReference type="PANTHER" id="PTHR11138:SF5">
    <property type="entry name" value="METHIONYL-TRNA FORMYLTRANSFERASE, MITOCHONDRIAL"/>
    <property type="match status" value="1"/>
</dbReference>